<comment type="caution">
    <text evidence="5">The sequence shown here is derived from an EMBL/GenBank/DDBJ whole genome shotgun (WGS) entry which is preliminary data.</text>
</comment>
<dbReference type="PRINTS" id="PR00038">
    <property type="entry name" value="HTHLUXR"/>
</dbReference>
<evidence type="ECO:0000313" key="6">
    <source>
        <dbReference type="Proteomes" id="UP000245880"/>
    </source>
</evidence>
<proteinExistence type="predicted"/>
<evidence type="ECO:0000256" key="2">
    <source>
        <dbReference type="PROSITE-ProRule" id="PRU00169"/>
    </source>
</evidence>
<dbReference type="InterPro" id="IPR051015">
    <property type="entry name" value="EvgA-like"/>
</dbReference>
<feature type="domain" description="Response regulatory" evidence="4">
    <location>
        <begin position="2"/>
        <end position="119"/>
    </location>
</feature>
<dbReference type="AlphaFoldDB" id="A0A316AVG4"/>
<dbReference type="SMART" id="SM00421">
    <property type="entry name" value="HTH_LUXR"/>
    <property type="match status" value="1"/>
</dbReference>
<dbReference type="CDD" id="cd06170">
    <property type="entry name" value="LuxR_C_like"/>
    <property type="match status" value="1"/>
</dbReference>
<dbReference type="Pfam" id="PF00196">
    <property type="entry name" value="GerE"/>
    <property type="match status" value="1"/>
</dbReference>
<keyword evidence="6" id="KW-1185">Reference proteome</keyword>
<reference evidence="5 6" key="1">
    <citation type="submission" date="2018-03" db="EMBL/GenBank/DDBJ databases">
        <title>Genomic Encyclopedia of Archaeal and Bacterial Type Strains, Phase II (KMG-II): from individual species to whole genera.</title>
        <authorList>
            <person name="Goeker M."/>
        </authorList>
    </citation>
    <scope>NUCLEOTIDE SEQUENCE [LARGE SCALE GENOMIC DNA]</scope>
    <source>
        <strain evidence="5 6">DSM 100346</strain>
    </source>
</reference>
<dbReference type="EMBL" id="QGDT01000019">
    <property type="protein sequence ID" value="PWJ54087.1"/>
    <property type="molecule type" value="Genomic_DNA"/>
</dbReference>
<dbReference type="GO" id="GO:0006355">
    <property type="term" value="P:regulation of DNA-templated transcription"/>
    <property type="evidence" value="ECO:0007669"/>
    <property type="project" value="InterPro"/>
</dbReference>
<dbReference type="PROSITE" id="PS50043">
    <property type="entry name" value="HTH_LUXR_2"/>
    <property type="match status" value="1"/>
</dbReference>
<evidence type="ECO:0000256" key="1">
    <source>
        <dbReference type="ARBA" id="ARBA00023125"/>
    </source>
</evidence>
<dbReference type="Proteomes" id="UP000245880">
    <property type="component" value="Unassembled WGS sequence"/>
</dbReference>
<protein>
    <submittedName>
        <fullName evidence="5">DNA-binding NarL/FixJ family response regulator</fullName>
    </submittedName>
</protein>
<dbReference type="SUPFAM" id="SSF46894">
    <property type="entry name" value="C-terminal effector domain of the bipartite response regulators"/>
    <property type="match status" value="1"/>
</dbReference>
<dbReference type="SUPFAM" id="SSF52172">
    <property type="entry name" value="CheY-like"/>
    <property type="match status" value="1"/>
</dbReference>
<gene>
    <name evidence="5" type="ORF">CLV98_11930</name>
</gene>
<evidence type="ECO:0000259" key="4">
    <source>
        <dbReference type="PROSITE" id="PS50110"/>
    </source>
</evidence>
<dbReference type="PROSITE" id="PS50110">
    <property type="entry name" value="RESPONSE_REGULATORY"/>
    <property type="match status" value="1"/>
</dbReference>
<dbReference type="PANTHER" id="PTHR45566">
    <property type="entry name" value="HTH-TYPE TRANSCRIPTIONAL REGULATOR YHJB-RELATED"/>
    <property type="match status" value="1"/>
</dbReference>
<dbReference type="PANTHER" id="PTHR45566:SF2">
    <property type="entry name" value="NARL SUBFAMILY"/>
    <property type="match status" value="1"/>
</dbReference>
<dbReference type="GO" id="GO:0003677">
    <property type="term" value="F:DNA binding"/>
    <property type="evidence" value="ECO:0007669"/>
    <property type="project" value="UniProtKB-KW"/>
</dbReference>
<accession>A0A316AVG4</accession>
<dbReference type="InterPro" id="IPR011006">
    <property type="entry name" value="CheY-like_superfamily"/>
</dbReference>
<evidence type="ECO:0000313" key="5">
    <source>
        <dbReference type="EMBL" id="PWJ54087.1"/>
    </source>
</evidence>
<sequence length="218" mass="25208">MTIILVDKQPITRLGLRLLFRGLFKQANIMEFECLNQVKDLCSTTSQTILVLGFYNSDKTPHIRYIISAVQKFPLASIIVYDDNSDDPLVFKYFQIGISGYLAKQSSLHELSYCINDVVSGKKYIPVNILLHDHKNDLKNNPFQRVIPSQKLSFQEYEIATYLGKGMRNAWIARKLQIKPTTVSYYKYKIFKKLNVSNILKLGELMESDSYSYKEKIT</sequence>
<name>A0A316AVG4_9BACT</name>
<dbReference type="InterPro" id="IPR016032">
    <property type="entry name" value="Sig_transdc_resp-reg_C-effctor"/>
</dbReference>
<keyword evidence="1 5" id="KW-0238">DNA-binding</keyword>
<dbReference type="InterPro" id="IPR000792">
    <property type="entry name" value="Tscrpt_reg_LuxR_C"/>
</dbReference>
<feature type="domain" description="HTH luxR-type" evidence="3">
    <location>
        <begin position="145"/>
        <end position="210"/>
    </location>
</feature>
<dbReference type="Gene3D" id="3.40.50.2300">
    <property type="match status" value="1"/>
</dbReference>
<dbReference type="GO" id="GO:0000160">
    <property type="term" value="P:phosphorelay signal transduction system"/>
    <property type="evidence" value="ECO:0007669"/>
    <property type="project" value="InterPro"/>
</dbReference>
<comment type="caution">
    <text evidence="2">Lacks conserved residue(s) required for the propagation of feature annotation.</text>
</comment>
<dbReference type="InterPro" id="IPR001789">
    <property type="entry name" value="Sig_transdc_resp-reg_receiver"/>
</dbReference>
<organism evidence="5 6">
    <name type="scientific">Dyadobacter jejuensis</name>
    <dbReference type="NCBI Taxonomy" id="1082580"/>
    <lineage>
        <taxon>Bacteria</taxon>
        <taxon>Pseudomonadati</taxon>
        <taxon>Bacteroidota</taxon>
        <taxon>Cytophagia</taxon>
        <taxon>Cytophagales</taxon>
        <taxon>Spirosomataceae</taxon>
        <taxon>Dyadobacter</taxon>
    </lineage>
</organism>
<evidence type="ECO:0000259" key="3">
    <source>
        <dbReference type="PROSITE" id="PS50043"/>
    </source>
</evidence>